<dbReference type="EMBL" id="CP024047">
    <property type="protein sequence ID" value="AXR78483.1"/>
    <property type="molecule type" value="Genomic_DNA"/>
</dbReference>
<dbReference type="KEGG" id="nan:AArc1_2167"/>
<accession>A0A346PG38</accession>
<dbReference type="Proteomes" id="UP000258707">
    <property type="component" value="Chromosome"/>
</dbReference>
<evidence type="ECO:0000313" key="1">
    <source>
        <dbReference type="EMBL" id="AXR78483.1"/>
    </source>
</evidence>
<organism evidence="1 2">
    <name type="scientific">Natrarchaeobaculum sulfurireducens</name>
    <dbReference type="NCBI Taxonomy" id="2044521"/>
    <lineage>
        <taxon>Archaea</taxon>
        <taxon>Methanobacteriati</taxon>
        <taxon>Methanobacteriota</taxon>
        <taxon>Stenosarchaea group</taxon>
        <taxon>Halobacteria</taxon>
        <taxon>Halobacteriales</taxon>
        <taxon>Natrialbaceae</taxon>
        <taxon>Natrarchaeobaculum</taxon>
    </lineage>
</organism>
<proteinExistence type="predicted"/>
<reference evidence="2" key="1">
    <citation type="submission" date="2017-10" db="EMBL/GenBank/DDBJ databases">
        <title>Phenotypic and genomic properties of facultatively anaerobic sulfur-reducing natronoarchaea from hypersaline soda lakes.</title>
        <authorList>
            <person name="Sorokin D.Y."/>
            <person name="Kublanov I.V."/>
            <person name="Roman P."/>
            <person name="Sinninghe Damste J.S."/>
            <person name="Golyshin P.N."/>
            <person name="Rojo D."/>
            <person name="Ciordia S."/>
            <person name="Mena Md.C."/>
            <person name="Ferrer M."/>
            <person name="Messina E."/>
            <person name="Smedile F."/>
            <person name="La Spada G."/>
            <person name="La Cono V."/>
            <person name="Yakimov M.M."/>
        </authorList>
    </citation>
    <scope>NUCLEOTIDE SEQUENCE [LARGE SCALE GENOMIC DNA]</scope>
    <source>
        <strain evidence="2">AArc1</strain>
    </source>
</reference>
<evidence type="ECO:0000313" key="2">
    <source>
        <dbReference type="Proteomes" id="UP000258707"/>
    </source>
</evidence>
<gene>
    <name evidence="1" type="ORF">AArc1_2167</name>
</gene>
<dbReference type="AlphaFoldDB" id="A0A346PG38"/>
<name>A0A346PG38_9EURY</name>
<sequence>MVFVDIADGERRIWLKCVITAGDEHVIRVGVLLPEHPFLLRPQRMSAAQRPIGITPRPMILLVGISQLVIDHLRKEPAVARVSAYPPMPPPFPPLSPPPRPGNLMSMMSLALCAAFGGSCGPFPFPFPLAADCCCACRPRCALAVPTPMVRSPATPAPRITVRRVARIVSVSISSPVWFWSSPMATYLY</sequence>
<protein>
    <submittedName>
        <fullName evidence="1">Uncharacterized protein</fullName>
    </submittedName>
</protein>